<comment type="caution">
    <text evidence="2">The sequence shown here is derived from an EMBL/GenBank/DDBJ whole genome shotgun (WGS) entry which is preliminary data.</text>
</comment>
<sequence length="115" mass="12441">MKRFAMMAGLAATLCGAMAVAQPASNADAVPINAIQVVGTHNSYAIPADPRVMALMAPRLSAFMAKMNDMMLPAQRAQMLDEHPGRLTDMAVSLDYVQMPLQAQLRSQHRNRSAT</sequence>
<protein>
    <submittedName>
        <fullName evidence="2">Uncharacterized protein</fullName>
    </submittedName>
</protein>
<reference evidence="2 3" key="1">
    <citation type="submission" date="2014-12" db="EMBL/GenBank/DDBJ databases">
        <title>Whole genome sequencing of Sphingobium xenophagum OW59.</title>
        <authorList>
            <person name="Ohta Y."/>
            <person name="Nishi S."/>
            <person name="Hatada Y."/>
        </authorList>
    </citation>
    <scope>NUCLEOTIDE SEQUENCE [LARGE SCALE GENOMIC DNA]</scope>
    <source>
        <strain evidence="2 3">OW59</strain>
    </source>
</reference>
<proteinExistence type="predicted"/>
<name>A0A401J6D8_SPHXE</name>
<dbReference type="RefSeq" id="WP_370569450.1">
    <property type="nucleotide sequence ID" value="NZ_BBQY01000029.1"/>
</dbReference>
<evidence type="ECO:0000256" key="1">
    <source>
        <dbReference type="SAM" id="SignalP"/>
    </source>
</evidence>
<dbReference type="Proteomes" id="UP000290975">
    <property type="component" value="Unassembled WGS sequence"/>
</dbReference>
<evidence type="ECO:0000313" key="2">
    <source>
        <dbReference type="EMBL" id="GBH32206.1"/>
    </source>
</evidence>
<feature type="chain" id="PRO_5019442337" evidence="1">
    <location>
        <begin position="27"/>
        <end position="115"/>
    </location>
</feature>
<keyword evidence="3" id="KW-1185">Reference proteome</keyword>
<organism evidence="2 3">
    <name type="scientific">Sphingobium xenophagum</name>
    <dbReference type="NCBI Taxonomy" id="121428"/>
    <lineage>
        <taxon>Bacteria</taxon>
        <taxon>Pseudomonadati</taxon>
        <taxon>Pseudomonadota</taxon>
        <taxon>Alphaproteobacteria</taxon>
        <taxon>Sphingomonadales</taxon>
        <taxon>Sphingomonadaceae</taxon>
        <taxon>Sphingobium</taxon>
    </lineage>
</organism>
<dbReference type="AlphaFoldDB" id="A0A401J6D8"/>
<accession>A0A401J6D8</accession>
<dbReference type="EMBL" id="BBQY01000029">
    <property type="protein sequence ID" value="GBH32206.1"/>
    <property type="molecule type" value="Genomic_DNA"/>
</dbReference>
<gene>
    <name evidence="2" type="ORF">MBESOW_P3445</name>
</gene>
<feature type="signal peptide" evidence="1">
    <location>
        <begin position="1"/>
        <end position="26"/>
    </location>
</feature>
<evidence type="ECO:0000313" key="3">
    <source>
        <dbReference type="Proteomes" id="UP000290975"/>
    </source>
</evidence>
<keyword evidence="1" id="KW-0732">Signal</keyword>